<dbReference type="EC" id="1.3.2.4" evidence="12"/>
<accession>A0ABX7QSI3</accession>
<evidence type="ECO:0000313" key="16">
    <source>
        <dbReference type="Proteomes" id="UP000662770"/>
    </source>
</evidence>
<gene>
    <name evidence="15" type="ORF">JYB87_03940</name>
</gene>
<dbReference type="InterPro" id="IPR050315">
    <property type="entry name" value="FAD-oxidoreductase_2"/>
</dbReference>
<keyword evidence="16" id="KW-1185">Reference proteome</keyword>
<dbReference type="SUPFAM" id="SSF56425">
    <property type="entry name" value="Succinate dehydrogenase/fumarate reductase flavoprotein, catalytic domain"/>
    <property type="match status" value="1"/>
</dbReference>
<dbReference type="Pfam" id="PF00890">
    <property type="entry name" value="FAD_binding_2"/>
    <property type="match status" value="1"/>
</dbReference>
<comment type="similarity">
    <text evidence="12">Belongs to the FAD-dependent oxidoreductase 2 family. FRD/SDH subfamily.</text>
</comment>
<dbReference type="PANTHER" id="PTHR43400:SF7">
    <property type="entry name" value="FAD-DEPENDENT OXIDOREDUCTASE 2 FAD BINDING DOMAIN-CONTAINING PROTEIN"/>
    <property type="match status" value="1"/>
</dbReference>
<dbReference type="InterPro" id="IPR010960">
    <property type="entry name" value="Flavocytochrome_c"/>
</dbReference>
<evidence type="ECO:0000256" key="11">
    <source>
        <dbReference type="ARBA" id="ARBA00023004"/>
    </source>
</evidence>
<comment type="cofactor">
    <cofactor evidence="1">
        <name>heme c</name>
        <dbReference type="ChEBI" id="CHEBI:61717"/>
    </cofactor>
</comment>
<dbReference type="Pfam" id="PF14537">
    <property type="entry name" value="Cytochrom_c3_2"/>
    <property type="match status" value="1"/>
</dbReference>
<feature type="chain" id="PRO_5045012371" description="Fumarate reductase" evidence="12">
    <location>
        <begin position="31"/>
        <end position="604"/>
    </location>
</feature>
<keyword evidence="7" id="KW-0574">Periplasm</keyword>
<evidence type="ECO:0000256" key="10">
    <source>
        <dbReference type="ARBA" id="ARBA00023002"/>
    </source>
</evidence>
<keyword evidence="10 12" id="KW-0560">Oxidoreductase</keyword>
<keyword evidence="9" id="KW-0249">Electron transport</keyword>
<dbReference type="InterPro" id="IPR027477">
    <property type="entry name" value="Succ_DH/fumarate_Rdtase_cat_sf"/>
</dbReference>
<keyword evidence="4" id="KW-0349">Heme</keyword>
<dbReference type="SUPFAM" id="SSF48695">
    <property type="entry name" value="Multiheme cytochromes"/>
    <property type="match status" value="1"/>
</dbReference>
<comment type="subcellular location">
    <subcellularLocation>
        <location evidence="2">Periplasm</location>
    </subcellularLocation>
</comment>
<evidence type="ECO:0000256" key="8">
    <source>
        <dbReference type="ARBA" id="ARBA00022827"/>
    </source>
</evidence>
<reference evidence="15 16" key="1">
    <citation type="submission" date="2021-03" db="EMBL/GenBank/DDBJ databases">
        <title>Novel species identification of genus Shewanella.</title>
        <authorList>
            <person name="Liu G."/>
            <person name="Zhang Q."/>
        </authorList>
    </citation>
    <scope>NUCLEOTIDE SEQUENCE [LARGE SCALE GENOMIC DNA]</scope>
    <source>
        <strain evidence="15 16">FJAT-51800</strain>
    </source>
</reference>
<evidence type="ECO:0000256" key="4">
    <source>
        <dbReference type="ARBA" id="ARBA00022617"/>
    </source>
</evidence>
<dbReference type="Gene3D" id="1.10.1130.10">
    <property type="entry name" value="Flavocytochrome C3, Chain A"/>
    <property type="match status" value="1"/>
</dbReference>
<evidence type="ECO:0000259" key="13">
    <source>
        <dbReference type="Pfam" id="PF00890"/>
    </source>
</evidence>
<dbReference type="PROSITE" id="PS51257">
    <property type="entry name" value="PROKAR_LIPOPROTEIN"/>
    <property type="match status" value="1"/>
</dbReference>
<dbReference type="InterPro" id="IPR012286">
    <property type="entry name" value="Tetrahaem_cytochrome"/>
</dbReference>
<evidence type="ECO:0000256" key="6">
    <source>
        <dbReference type="ARBA" id="ARBA00022723"/>
    </source>
</evidence>
<keyword evidence="11" id="KW-0408">Iron</keyword>
<protein>
    <recommendedName>
        <fullName evidence="12">Fumarate reductase</fullName>
        <ecNumber evidence="12">1.3.2.4</ecNumber>
    </recommendedName>
</protein>
<evidence type="ECO:0000256" key="9">
    <source>
        <dbReference type="ARBA" id="ARBA00022982"/>
    </source>
</evidence>
<evidence type="ECO:0000256" key="12">
    <source>
        <dbReference type="RuleBase" id="RU366062"/>
    </source>
</evidence>
<evidence type="ECO:0000256" key="3">
    <source>
        <dbReference type="ARBA" id="ARBA00022448"/>
    </source>
</evidence>
<sequence>MKFWRNSMKVAGLLKVSSLALVLFSCYHNAANAEADNLAKFHLNMGDCDSCHVSKKGPTDDNLTHENQQCLSCHGSMDELAAADVAAKKEITPHKSHLIGDIACTACHKGHEQSVAYCDACHSFGFDMPFGGKWQRTFEPVDSHKAEQDKAIAAGPRESIDIVVVGSGGAGLAAAVSASENGAKVIVLEKEPLAGGNTKLAAGGMNAAETQFQKKRGIQDKVSIMIEDTMKGGRNINDPALVNILASNSSDSIDWLTSMGADMSDVGRMGGASVNRTHRPTGGAGVGAHVAQVLYGAAVKSGADIRFNSRVVRVLEDSNGKVEGVLVEGKYTGFYVIKTSAVVMATGGFAKNNDRVASYDPKLKGFAATNHPGATGDGLDVALAAGAATRDLEYIQAHPTWSPKGGVMVTEAVRGNGAILVNREGKRFVNEITTRDKASAAILNQTGASAFLFFDDSVRKSLKKIENYIHLGIVTEGKTVADLAAKLGLPAANLEATVASYNGFVKAGKDAQFERPNMPRELATGPYYALEVKPAVHHSMGGVKIDTSAEVLNKDGKVISGLFAAGEATGGVHGANRLGGNAISDIVTFGRIAGRNAAQFVKAK</sequence>
<feature type="domain" description="FAD-dependent oxidoreductase 2 FAD-binding" evidence="13">
    <location>
        <begin position="161"/>
        <end position="582"/>
    </location>
</feature>
<keyword evidence="6" id="KW-0479">Metal-binding</keyword>
<feature type="signal peptide" evidence="12">
    <location>
        <begin position="1"/>
        <end position="30"/>
    </location>
</feature>
<keyword evidence="5 12" id="KW-0285">Flavoprotein</keyword>
<dbReference type="InterPro" id="IPR003953">
    <property type="entry name" value="FAD-dep_OxRdtase_2_FAD-bd"/>
</dbReference>
<dbReference type="PANTHER" id="PTHR43400">
    <property type="entry name" value="FUMARATE REDUCTASE"/>
    <property type="match status" value="1"/>
</dbReference>
<dbReference type="InterPro" id="IPR036280">
    <property type="entry name" value="Multihaem_cyt_sf"/>
</dbReference>
<dbReference type="InterPro" id="IPR036188">
    <property type="entry name" value="FAD/NAD-bd_sf"/>
</dbReference>
<dbReference type="EMBL" id="CP071503">
    <property type="protein sequence ID" value="QSX34412.1"/>
    <property type="molecule type" value="Genomic_DNA"/>
</dbReference>
<evidence type="ECO:0000256" key="7">
    <source>
        <dbReference type="ARBA" id="ARBA00022764"/>
    </source>
</evidence>
<evidence type="ECO:0000256" key="5">
    <source>
        <dbReference type="ARBA" id="ARBA00022630"/>
    </source>
</evidence>
<keyword evidence="12" id="KW-0732">Signal</keyword>
<keyword evidence="3" id="KW-0813">Transport</keyword>
<organism evidence="15 16">
    <name type="scientific">Shewanella avicenniae</name>
    <dbReference type="NCBI Taxonomy" id="2814294"/>
    <lineage>
        <taxon>Bacteria</taxon>
        <taxon>Pseudomonadati</taxon>
        <taxon>Pseudomonadota</taxon>
        <taxon>Gammaproteobacteria</taxon>
        <taxon>Alteromonadales</taxon>
        <taxon>Shewanellaceae</taxon>
        <taxon>Shewanella</taxon>
    </lineage>
</organism>
<comment type="cofactor">
    <cofactor evidence="12">
        <name>FAD</name>
        <dbReference type="ChEBI" id="CHEBI:57692"/>
    </cofactor>
    <text evidence="12">Binds 1 FAD per subunit.</text>
</comment>
<keyword evidence="8 12" id="KW-0274">FAD</keyword>
<evidence type="ECO:0000313" key="15">
    <source>
        <dbReference type="EMBL" id="QSX34412.1"/>
    </source>
</evidence>
<dbReference type="Proteomes" id="UP000662770">
    <property type="component" value="Chromosome"/>
</dbReference>
<evidence type="ECO:0000259" key="14">
    <source>
        <dbReference type="Pfam" id="PF14537"/>
    </source>
</evidence>
<evidence type="ECO:0000256" key="2">
    <source>
        <dbReference type="ARBA" id="ARBA00004418"/>
    </source>
</evidence>
<dbReference type="Gene3D" id="3.90.700.10">
    <property type="entry name" value="Succinate dehydrogenase/fumarate reductase flavoprotein, catalytic domain"/>
    <property type="match status" value="1"/>
</dbReference>
<evidence type="ECO:0000256" key="1">
    <source>
        <dbReference type="ARBA" id="ARBA00001926"/>
    </source>
</evidence>
<proteinExistence type="inferred from homology"/>
<dbReference type="Gene3D" id="3.50.50.60">
    <property type="entry name" value="FAD/NAD(P)-binding domain"/>
    <property type="match status" value="1"/>
</dbReference>
<dbReference type="SUPFAM" id="SSF51905">
    <property type="entry name" value="FAD/NAD(P)-binding domain"/>
    <property type="match status" value="1"/>
</dbReference>
<dbReference type="NCBIfam" id="TIGR01813">
    <property type="entry name" value="flavo_cyto_c"/>
    <property type="match status" value="1"/>
</dbReference>
<feature type="domain" description="Tetrahaem cytochrome" evidence="14">
    <location>
        <begin position="41"/>
        <end position="123"/>
    </location>
</feature>
<dbReference type="CDD" id="cd08168">
    <property type="entry name" value="Cytochrom_C3"/>
    <property type="match status" value="1"/>
</dbReference>
<comment type="catalytic activity">
    <reaction evidence="12">
        <text>2 Fe(III)-[cytochrome c] + succinate = fumarate + 2 Fe(II)-[cytochrome c] + 2 H(+)</text>
        <dbReference type="Rhea" id="RHEA:77903"/>
        <dbReference type="Rhea" id="RHEA-COMP:10350"/>
        <dbReference type="Rhea" id="RHEA-COMP:14399"/>
        <dbReference type="ChEBI" id="CHEBI:15378"/>
        <dbReference type="ChEBI" id="CHEBI:29033"/>
        <dbReference type="ChEBI" id="CHEBI:29034"/>
        <dbReference type="ChEBI" id="CHEBI:29806"/>
        <dbReference type="ChEBI" id="CHEBI:30031"/>
        <dbReference type="EC" id="1.3.2.4"/>
    </reaction>
</comment>
<name>A0ABX7QSI3_9GAMM</name>